<evidence type="ECO:0000313" key="2">
    <source>
        <dbReference type="EMBL" id="EEC73267.1"/>
    </source>
</evidence>
<dbReference type="EMBL" id="CM000127">
    <property type="protein sequence ID" value="EEC73267.1"/>
    <property type="molecule type" value="Genomic_DNA"/>
</dbReference>
<dbReference type="Gramene" id="BGIOSGA006384-TA">
    <property type="protein sequence ID" value="BGIOSGA006384-PA"/>
    <property type="gene ID" value="BGIOSGA006384"/>
</dbReference>
<evidence type="ECO:0000256" key="1">
    <source>
        <dbReference type="SAM" id="MobiDB-lite"/>
    </source>
</evidence>
<organism evidence="2 3">
    <name type="scientific">Oryza sativa subsp. indica</name>
    <name type="common">Rice</name>
    <dbReference type="NCBI Taxonomy" id="39946"/>
    <lineage>
        <taxon>Eukaryota</taxon>
        <taxon>Viridiplantae</taxon>
        <taxon>Streptophyta</taxon>
        <taxon>Embryophyta</taxon>
        <taxon>Tracheophyta</taxon>
        <taxon>Spermatophyta</taxon>
        <taxon>Magnoliopsida</taxon>
        <taxon>Liliopsida</taxon>
        <taxon>Poales</taxon>
        <taxon>Poaceae</taxon>
        <taxon>BOP clade</taxon>
        <taxon>Oryzoideae</taxon>
        <taxon>Oryzeae</taxon>
        <taxon>Oryzinae</taxon>
        <taxon>Oryza</taxon>
        <taxon>Oryza sativa</taxon>
    </lineage>
</organism>
<gene>
    <name evidence="2" type="ORF">OsI_07404</name>
</gene>
<proteinExistence type="predicted"/>
<sequence length="207" mass="21999">MAGAALAGGGASAGWPAGRRRRRQRVHEVRLARAEASKARPVAAEAAVVRGSAVEVPVRCDEAARRGGSGRLLASALRSPNRGPSFRSAPERHGRRSSEHAAAKLFLSFPPPCRRSSGRTGSGPRTAGSGVSPGGDGKEAQCPTRSAEEAADVATCEEDGVHGQTKRWRDRREPWFTAKRLHVPLTPMVGSPWSRSCWVAGRQAPQQ</sequence>
<feature type="compositionally biased region" description="Gly residues" evidence="1">
    <location>
        <begin position="1"/>
        <end position="12"/>
    </location>
</feature>
<protein>
    <submittedName>
        <fullName evidence="2">Uncharacterized protein</fullName>
    </submittedName>
</protein>
<feature type="region of interest" description="Disordered" evidence="1">
    <location>
        <begin position="1"/>
        <end position="24"/>
    </location>
</feature>
<dbReference type="AlphaFoldDB" id="B8AIM7"/>
<dbReference type="Proteomes" id="UP000007015">
    <property type="component" value="Chromosome 2"/>
</dbReference>
<keyword evidence="3" id="KW-1185">Reference proteome</keyword>
<feature type="compositionally biased region" description="Low complexity" evidence="1">
    <location>
        <begin position="114"/>
        <end position="130"/>
    </location>
</feature>
<feature type="compositionally biased region" description="Acidic residues" evidence="1">
    <location>
        <begin position="149"/>
        <end position="158"/>
    </location>
</feature>
<reference evidence="2 3" key="1">
    <citation type="journal article" date="2005" name="PLoS Biol.">
        <title>The genomes of Oryza sativa: a history of duplications.</title>
        <authorList>
            <person name="Yu J."/>
            <person name="Wang J."/>
            <person name="Lin W."/>
            <person name="Li S."/>
            <person name="Li H."/>
            <person name="Zhou J."/>
            <person name="Ni P."/>
            <person name="Dong W."/>
            <person name="Hu S."/>
            <person name="Zeng C."/>
            <person name="Zhang J."/>
            <person name="Zhang Y."/>
            <person name="Li R."/>
            <person name="Xu Z."/>
            <person name="Li S."/>
            <person name="Li X."/>
            <person name="Zheng H."/>
            <person name="Cong L."/>
            <person name="Lin L."/>
            <person name="Yin J."/>
            <person name="Geng J."/>
            <person name="Li G."/>
            <person name="Shi J."/>
            <person name="Liu J."/>
            <person name="Lv H."/>
            <person name="Li J."/>
            <person name="Wang J."/>
            <person name="Deng Y."/>
            <person name="Ran L."/>
            <person name="Shi X."/>
            <person name="Wang X."/>
            <person name="Wu Q."/>
            <person name="Li C."/>
            <person name="Ren X."/>
            <person name="Wang J."/>
            <person name="Wang X."/>
            <person name="Li D."/>
            <person name="Liu D."/>
            <person name="Zhang X."/>
            <person name="Ji Z."/>
            <person name="Zhao W."/>
            <person name="Sun Y."/>
            <person name="Zhang Z."/>
            <person name="Bao J."/>
            <person name="Han Y."/>
            <person name="Dong L."/>
            <person name="Ji J."/>
            <person name="Chen P."/>
            <person name="Wu S."/>
            <person name="Liu J."/>
            <person name="Xiao Y."/>
            <person name="Bu D."/>
            <person name="Tan J."/>
            <person name="Yang L."/>
            <person name="Ye C."/>
            <person name="Zhang J."/>
            <person name="Xu J."/>
            <person name="Zhou Y."/>
            <person name="Yu Y."/>
            <person name="Zhang B."/>
            <person name="Zhuang S."/>
            <person name="Wei H."/>
            <person name="Liu B."/>
            <person name="Lei M."/>
            <person name="Yu H."/>
            <person name="Li Y."/>
            <person name="Xu H."/>
            <person name="Wei S."/>
            <person name="He X."/>
            <person name="Fang L."/>
            <person name="Zhang Z."/>
            <person name="Zhang Y."/>
            <person name="Huang X."/>
            <person name="Su Z."/>
            <person name="Tong W."/>
            <person name="Li J."/>
            <person name="Tong Z."/>
            <person name="Li S."/>
            <person name="Ye J."/>
            <person name="Wang L."/>
            <person name="Fang L."/>
            <person name="Lei T."/>
            <person name="Chen C."/>
            <person name="Chen H."/>
            <person name="Xu Z."/>
            <person name="Li H."/>
            <person name="Huang H."/>
            <person name="Zhang F."/>
            <person name="Xu H."/>
            <person name="Li N."/>
            <person name="Zhao C."/>
            <person name="Li S."/>
            <person name="Dong L."/>
            <person name="Huang Y."/>
            <person name="Li L."/>
            <person name="Xi Y."/>
            <person name="Qi Q."/>
            <person name="Li W."/>
            <person name="Zhang B."/>
            <person name="Hu W."/>
            <person name="Zhang Y."/>
            <person name="Tian X."/>
            <person name="Jiao Y."/>
            <person name="Liang X."/>
            <person name="Jin J."/>
            <person name="Gao L."/>
            <person name="Zheng W."/>
            <person name="Hao B."/>
            <person name="Liu S."/>
            <person name="Wang W."/>
            <person name="Yuan L."/>
            <person name="Cao M."/>
            <person name="McDermott J."/>
            <person name="Samudrala R."/>
            <person name="Wang J."/>
            <person name="Wong G.K."/>
            <person name="Yang H."/>
        </authorList>
    </citation>
    <scope>NUCLEOTIDE SEQUENCE [LARGE SCALE GENOMIC DNA]</scope>
    <source>
        <strain evidence="3">cv. 93-11</strain>
    </source>
</reference>
<feature type="region of interest" description="Disordered" evidence="1">
    <location>
        <begin position="64"/>
        <end position="168"/>
    </location>
</feature>
<name>B8AIM7_ORYSI</name>
<accession>B8AIM7</accession>
<evidence type="ECO:0000313" key="3">
    <source>
        <dbReference type="Proteomes" id="UP000007015"/>
    </source>
</evidence>
<feature type="compositionally biased region" description="Basic and acidic residues" evidence="1">
    <location>
        <begin position="89"/>
        <end position="102"/>
    </location>
</feature>
<dbReference type="HOGENOM" id="CLU_1328273_0_0_1"/>